<dbReference type="Gene3D" id="3.30.450.20">
    <property type="entry name" value="PAS domain"/>
    <property type="match status" value="1"/>
</dbReference>
<dbReference type="SMART" id="SM00267">
    <property type="entry name" value="GGDEF"/>
    <property type="match status" value="1"/>
</dbReference>
<sequence>MKLPEGFQEIFDRVSDGVYFVDTERKILYWNKQAEEIAGYKRKEIINSHCYDNILRHMDDEGRELCKDKCPLVYAIENNKYIEKRVYLHHKNGQRVPVFVRVLPLKDEENRIIGAIEIFNEAIEFTNLKKELEKLRELAYIDELTGVLNRRGLNFFLRKQINNFKKSKKAFGVLFMDIDNFKEINDRYGHNVGDKVLKMLSETLKNNLRTEDMVARYGGDEFVVILQVGDINTLESLTKRIKNLIENSFLEEAGRIIKITVSIGGTLIRENDKMNTLLKRADELMYQSKKEGKNLYKISL</sequence>
<dbReference type="GO" id="GO:0003824">
    <property type="term" value="F:catalytic activity"/>
    <property type="evidence" value="ECO:0007669"/>
    <property type="project" value="UniProtKB-ARBA"/>
</dbReference>
<dbReference type="InterPro" id="IPR052163">
    <property type="entry name" value="DGC-Regulatory_Protein"/>
</dbReference>
<proteinExistence type="predicted"/>
<dbReference type="NCBIfam" id="TIGR00229">
    <property type="entry name" value="sensory_box"/>
    <property type="match status" value="1"/>
</dbReference>
<dbReference type="NCBIfam" id="TIGR00254">
    <property type="entry name" value="GGDEF"/>
    <property type="match status" value="1"/>
</dbReference>
<comment type="caution">
    <text evidence="4">The sequence shown here is derived from an EMBL/GenBank/DDBJ whole genome shotgun (WGS) entry which is preliminary data.</text>
</comment>
<dbReference type="InterPro" id="IPR029787">
    <property type="entry name" value="Nucleotide_cyclase"/>
</dbReference>
<evidence type="ECO:0000259" key="2">
    <source>
        <dbReference type="PROSITE" id="PS50113"/>
    </source>
</evidence>
<dbReference type="EMBL" id="DTDV01000006">
    <property type="protein sequence ID" value="HGK23140.1"/>
    <property type="molecule type" value="Genomic_DNA"/>
</dbReference>
<protein>
    <submittedName>
        <fullName evidence="4">GGDEF domain-containing protein</fullName>
    </submittedName>
</protein>
<dbReference type="CDD" id="cd00130">
    <property type="entry name" value="PAS"/>
    <property type="match status" value="1"/>
</dbReference>
<name>A0A7V3ZI27_DICTH</name>
<accession>A0A7V3ZI27</accession>
<dbReference type="Gene3D" id="3.30.70.270">
    <property type="match status" value="1"/>
</dbReference>
<dbReference type="InterPro" id="IPR043128">
    <property type="entry name" value="Rev_trsase/Diguanyl_cyclase"/>
</dbReference>
<dbReference type="FunFam" id="3.30.70.270:FF:000001">
    <property type="entry name" value="Diguanylate cyclase domain protein"/>
    <property type="match status" value="1"/>
</dbReference>
<feature type="domain" description="PAS" evidence="1">
    <location>
        <begin position="3"/>
        <end position="79"/>
    </location>
</feature>
<dbReference type="PROSITE" id="PS50112">
    <property type="entry name" value="PAS"/>
    <property type="match status" value="1"/>
</dbReference>
<gene>
    <name evidence="4" type="ORF">ENU78_01605</name>
</gene>
<dbReference type="InterPro" id="IPR000014">
    <property type="entry name" value="PAS"/>
</dbReference>
<dbReference type="PROSITE" id="PS50113">
    <property type="entry name" value="PAC"/>
    <property type="match status" value="1"/>
</dbReference>
<dbReference type="Pfam" id="PF13426">
    <property type="entry name" value="PAS_9"/>
    <property type="match status" value="1"/>
</dbReference>
<dbReference type="InterPro" id="IPR000160">
    <property type="entry name" value="GGDEF_dom"/>
</dbReference>
<reference evidence="4" key="1">
    <citation type="journal article" date="2020" name="mSystems">
        <title>Genome- and Community-Level Interaction Insights into Carbon Utilization and Element Cycling Functions of Hydrothermarchaeota in Hydrothermal Sediment.</title>
        <authorList>
            <person name="Zhou Z."/>
            <person name="Liu Y."/>
            <person name="Xu W."/>
            <person name="Pan J."/>
            <person name="Luo Z.H."/>
            <person name="Li M."/>
        </authorList>
    </citation>
    <scope>NUCLEOTIDE SEQUENCE [LARGE SCALE GENOMIC DNA]</scope>
    <source>
        <strain evidence="4">SpSt-70</strain>
    </source>
</reference>
<feature type="domain" description="PAC" evidence="2">
    <location>
        <begin position="80"/>
        <end position="134"/>
    </location>
</feature>
<evidence type="ECO:0000259" key="3">
    <source>
        <dbReference type="PROSITE" id="PS50887"/>
    </source>
</evidence>
<dbReference type="InterPro" id="IPR035965">
    <property type="entry name" value="PAS-like_dom_sf"/>
</dbReference>
<evidence type="ECO:0000259" key="1">
    <source>
        <dbReference type="PROSITE" id="PS50112"/>
    </source>
</evidence>
<dbReference type="AlphaFoldDB" id="A0A7V3ZI27"/>
<evidence type="ECO:0000313" key="4">
    <source>
        <dbReference type="EMBL" id="HGK23140.1"/>
    </source>
</evidence>
<dbReference type="Pfam" id="PF00990">
    <property type="entry name" value="GGDEF"/>
    <property type="match status" value="1"/>
</dbReference>
<dbReference type="InterPro" id="IPR000700">
    <property type="entry name" value="PAS-assoc_C"/>
</dbReference>
<organism evidence="4">
    <name type="scientific">Dictyoglomus thermophilum</name>
    <dbReference type="NCBI Taxonomy" id="14"/>
    <lineage>
        <taxon>Bacteria</taxon>
        <taxon>Pseudomonadati</taxon>
        <taxon>Dictyoglomota</taxon>
        <taxon>Dictyoglomia</taxon>
        <taxon>Dictyoglomales</taxon>
        <taxon>Dictyoglomaceae</taxon>
        <taxon>Dictyoglomus</taxon>
    </lineage>
</organism>
<dbReference type="SUPFAM" id="SSF55785">
    <property type="entry name" value="PYP-like sensor domain (PAS domain)"/>
    <property type="match status" value="1"/>
</dbReference>
<dbReference type="SUPFAM" id="SSF55073">
    <property type="entry name" value="Nucleotide cyclase"/>
    <property type="match status" value="1"/>
</dbReference>
<dbReference type="PANTHER" id="PTHR46663:SF4">
    <property type="entry name" value="DIGUANYLATE CYCLASE DGCT-RELATED"/>
    <property type="match status" value="1"/>
</dbReference>
<dbReference type="CDD" id="cd01949">
    <property type="entry name" value="GGDEF"/>
    <property type="match status" value="1"/>
</dbReference>
<dbReference type="PANTHER" id="PTHR46663">
    <property type="entry name" value="DIGUANYLATE CYCLASE DGCT-RELATED"/>
    <property type="match status" value="1"/>
</dbReference>
<dbReference type="PROSITE" id="PS50887">
    <property type="entry name" value="GGDEF"/>
    <property type="match status" value="1"/>
</dbReference>
<dbReference type="SMART" id="SM00091">
    <property type="entry name" value="PAS"/>
    <property type="match status" value="1"/>
</dbReference>
<feature type="domain" description="GGDEF" evidence="3">
    <location>
        <begin position="169"/>
        <end position="300"/>
    </location>
</feature>